<protein>
    <submittedName>
        <fullName evidence="4">CAP domain-containing protein</fullName>
    </submittedName>
</protein>
<sequence>MARSNTPQGEAWRSALRVTLLALAAAGTLAACGGGGGGGSGPAAPAPAPAPAPPPPPPAPPPSGSTDPQATLCTQFSKDLARSEAGVNYLNTVRSAANAPLLTHNAAITDVIHRHVTYLIVNNEFTHYQTQGKPCFLGAAPADRFVAGSVGNYGFASESLAGVSGGTQASDRDAIDLKLDSIYHRFVLLAAEAREAGVSGANTVYGLNVGARTVDTAPSNRVVLWPFAGQGNVPTTFFSDLEQPDPVPERGEVGYPITVNVAPNMTLNVVNARLVDGAGNVVETRLLAPGRELARNQAALVPLNPLAEQANYTVSMRIQINGMTQDVAYSFRTSSEKFRLEPRG</sequence>
<evidence type="ECO:0000259" key="3">
    <source>
        <dbReference type="Pfam" id="PF00188"/>
    </source>
</evidence>
<dbReference type="Proteomes" id="UP001595556">
    <property type="component" value="Unassembled WGS sequence"/>
</dbReference>
<proteinExistence type="predicted"/>
<dbReference type="Gene3D" id="3.40.33.10">
    <property type="entry name" value="CAP"/>
    <property type="match status" value="1"/>
</dbReference>
<dbReference type="Pfam" id="PF00188">
    <property type="entry name" value="CAP"/>
    <property type="match status" value="1"/>
</dbReference>
<name>A0ABV7H5G3_9BURK</name>
<reference evidence="5" key="1">
    <citation type="journal article" date="2019" name="Int. J. Syst. Evol. Microbiol.">
        <title>The Global Catalogue of Microorganisms (GCM) 10K type strain sequencing project: providing services to taxonomists for standard genome sequencing and annotation.</title>
        <authorList>
            <consortium name="The Broad Institute Genomics Platform"/>
            <consortium name="The Broad Institute Genome Sequencing Center for Infectious Disease"/>
            <person name="Wu L."/>
            <person name="Ma J."/>
        </authorList>
    </citation>
    <scope>NUCLEOTIDE SEQUENCE [LARGE SCALE GENOMIC DNA]</scope>
    <source>
        <strain evidence="5">KCTC 52168</strain>
    </source>
</reference>
<dbReference type="RefSeq" id="WP_377303183.1">
    <property type="nucleotide sequence ID" value="NZ_CP180191.1"/>
</dbReference>
<evidence type="ECO:0000313" key="5">
    <source>
        <dbReference type="Proteomes" id="UP001595556"/>
    </source>
</evidence>
<feature type="signal peptide" evidence="2">
    <location>
        <begin position="1"/>
        <end position="30"/>
    </location>
</feature>
<accession>A0ABV7H5G3</accession>
<comment type="caution">
    <text evidence="4">The sequence shown here is derived from an EMBL/GenBank/DDBJ whole genome shotgun (WGS) entry which is preliminary data.</text>
</comment>
<feature type="compositionally biased region" description="Pro residues" evidence="1">
    <location>
        <begin position="44"/>
        <end position="63"/>
    </location>
</feature>
<evidence type="ECO:0000256" key="1">
    <source>
        <dbReference type="SAM" id="MobiDB-lite"/>
    </source>
</evidence>
<dbReference type="InterPro" id="IPR014044">
    <property type="entry name" value="CAP_dom"/>
</dbReference>
<dbReference type="InterPro" id="IPR006311">
    <property type="entry name" value="TAT_signal"/>
</dbReference>
<keyword evidence="2" id="KW-0732">Signal</keyword>
<feature type="chain" id="PRO_5045101516" evidence="2">
    <location>
        <begin position="31"/>
        <end position="344"/>
    </location>
</feature>
<evidence type="ECO:0000256" key="2">
    <source>
        <dbReference type="SAM" id="SignalP"/>
    </source>
</evidence>
<dbReference type="EMBL" id="JBHRTI010000004">
    <property type="protein sequence ID" value="MFC3147796.1"/>
    <property type="molecule type" value="Genomic_DNA"/>
</dbReference>
<dbReference type="PROSITE" id="PS51318">
    <property type="entry name" value="TAT"/>
    <property type="match status" value="1"/>
</dbReference>
<keyword evidence="5" id="KW-1185">Reference proteome</keyword>
<gene>
    <name evidence="4" type="ORF">ACFOEN_09095</name>
</gene>
<organism evidence="4 5">
    <name type="scientific">Piscinibacterium candidicorallinum</name>
    <dbReference type="NCBI Taxonomy" id="1793872"/>
    <lineage>
        <taxon>Bacteria</taxon>
        <taxon>Pseudomonadati</taxon>
        <taxon>Pseudomonadota</taxon>
        <taxon>Betaproteobacteria</taxon>
        <taxon>Burkholderiales</taxon>
        <taxon>Piscinibacterium</taxon>
    </lineage>
</organism>
<dbReference type="PROSITE" id="PS51257">
    <property type="entry name" value="PROKAR_LIPOPROTEIN"/>
    <property type="match status" value="1"/>
</dbReference>
<feature type="domain" description="SCP" evidence="3">
    <location>
        <begin position="87"/>
        <end position="199"/>
    </location>
</feature>
<evidence type="ECO:0000313" key="4">
    <source>
        <dbReference type="EMBL" id="MFC3147796.1"/>
    </source>
</evidence>
<dbReference type="InterPro" id="IPR035940">
    <property type="entry name" value="CAP_sf"/>
</dbReference>
<feature type="region of interest" description="Disordered" evidence="1">
    <location>
        <begin position="34"/>
        <end position="69"/>
    </location>
</feature>